<dbReference type="AlphaFoldDB" id="A0A085LX85"/>
<proteinExistence type="predicted"/>
<evidence type="ECO:0000313" key="1">
    <source>
        <dbReference type="EMBL" id="KFD49581.1"/>
    </source>
</evidence>
<protein>
    <submittedName>
        <fullName evidence="1">Uncharacterized protein</fullName>
    </submittedName>
</protein>
<accession>A0A085LX85</accession>
<evidence type="ECO:0000313" key="2">
    <source>
        <dbReference type="Proteomes" id="UP000030764"/>
    </source>
</evidence>
<reference evidence="1 2" key="1">
    <citation type="journal article" date="2014" name="Nat. Genet.">
        <title>Genome and transcriptome of the porcine whipworm Trichuris suis.</title>
        <authorList>
            <person name="Jex A.R."/>
            <person name="Nejsum P."/>
            <person name="Schwarz E.M."/>
            <person name="Hu L."/>
            <person name="Young N.D."/>
            <person name="Hall R.S."/>
            <person name="Korhonen P.K."/>
            <person name="Liao S."/>
            <person name="Thamsborg S."/>
            <person name="Xia J."/>
            <person name="Xu P."/>
            <person name="Wang S."/>
            <person name="Scheerlinck J.P."/>
            <person name="Hofmann A."/>
            <person name="Sternberg P.W."/>
            <person name="Wang J."/>
            <person name="Gasser R.B."/>
        </authorList>
    </citation>
    <scope>NUCLEOTIDE SEQUENCE [LARGE SCALE GENOMIC DNA]</scope>
    <source>
        <strain evidence="1">DCEP-RM93M</strain>
    </source>
</reference>
<keyword evidence="2" id="KW-1185">Reference proteome</keyword>
<sequence length="104" mass="11628">MPVRLDTGESMNCDSNNAIFVDELQESRLDEGKCFEDFEQALEALAVQAEFEQYYEDVINMVTQTLSGDPESGQTEEIEDGSCEEMVNSIDKVSDDDQISGQVM</sequence>
<name>A0A085LX85_9BILA</name>
<organism evidence="1 2">
    <name type="scientific">Trichuris suis</name>
    <name type="common">pig whipworm</name>
    <dbReference type="NCBI Taxonomy" id="68888"/>
    <lineage>
        <taxon>Eukaryota</taxon>
        <taxon>Metazoa</taxon>
        <taxon>Ecdysozoa</taxon>
        <taxon>Nematoda</taxon>
        <taxon>Enoplea</taxon>
        <taxon>Dorylaimia</taxon>
        <taxon>Trichinellida</taxon>
        <taxon>Trichuridae</taxon>
        <taxon>Trichuris</taxon>
    </lineage>
</organism>
<dbReference type="Proteomes" id="UP000030764">
    <property type="component" value="Unassembled WGS sequence"/>
</dbReference>
<gene>
    <name evidence="1" type="ORF">M513_09524</name>
</gene>
<dbReference type="EMBL" id="KL363267">
    <property type="protein sequence ID" value="KFD49581.1"/>
    <property type="molecule type" value="Genomic_DNA"/>
</dbReference>